<protein>
    <submittedName>
        <fullName evidence="13">Eukaryotic cytochrome b561 domain-containing protein</fullName>
    </submittedName>
</protein>
<keyword evidence="8 11" id="KW-1133">Transmembrane helix</keyword>
<keyword evidence="9" id="KW-0408">Iron</keyword>
<evidence type="ECO:0000256" key="8">
    <source>
        <dbReference type="ARBA" id="ARBA00022989"/>
    </source>
</evidence>
<evidence type="ECO:0000256" key="3">
    <source>
        <dbReference type="ARBA" id="ARBA00022448"/>
    </source>
</evidence>
<dbReference type="EMBL" id="JAKKPZ010000005">
    <property type="protein sequence ID" value="KAI1720767.1"/>
    <property type="molecule type" value="Genomic_DNA"/>
</dbReference>
<keyword evidence="10 11" id="KW-0472">Membrane</keyword>
<dbReference type="Pfam" id="PF03188">
    <property type="entry name" value="Cytochrom_B561"/>
    <property type="match status" value="1"/>
</dbReference>
<evidence type="ECO:0000256" key="7">
    <source>
        <dbReference type="ARBA" id="ARBA00022982"/>
    </source>
</evidence>
<dbReference type="Proteomes" id="UP001201812">
    <property type="component" value="Unassembled WGS sequence"/>
</dbReference>
<dbReference type="PANTHER" id="PTHR10106">
    <property type="entry name" value="CYTOCHROME B561-RELATED"/>
    <property type="match status" value="1"/>
</dbReference>
<dbReference type="InterPro" id="IPR043205">
    <property type="entry name" value="CYB561/CYBRD1-like"/>
</dbReference>
<evidence type="ECO:0000313" key="13">
    <source>
        <dbReference type="EMBL" id="KAI1720767.1"/>
    </source>
</evidence>
<keyword evidence="14" id="KW-1185">Reference proteome</keyword>
<dbReference type="InterPro" id="IPR006593">
    <property type="entry name" value="Cyt_b561/ferric_Rdtase_TM"/>
</dbReference>
<dbReference type="SMART" id="SM00665">
    <property type="entry name" value="B561"/>
    <property type="match status" value="1"/>
</dbReference>
<dbReference type="AlphaFoldDB" id="A0AAD4N8J9"/>
<reference evidence="13" key="1">
    <citation type="submission" date="2022-01" db="EMBL/GenBank/DDBJ databases">
        <title>Genome Sequence Resource for Two Populations of Ditylenchus destructor, the Migratory Endoparasitic Phytonematode.</title>
        <authorList>
            <person name="Zhang H."/>
            <person name="Lin R."/>
            <person name="Xie B."/>
        </authorList>
    </citation>
    <scope>NUCLEOTIDE SEQUENCE</scope>
    <source>
        <strain evidence="13">BazhouSP</strain>
    </source>
</reference>
<name>A0AAD4N8J9_9BILA</name>
<gene>
    <name evidence="13" type="ORF">DdX_05013</name>
</gene>
<dbReference type="GO" id="GO:0046872">
    <property type="term" value="F:metal ion binding"/>
    <property type="evidence" value="ECO:0007669"/>
    <property type="project" value="UniProtKB-KW"/>
</dbReference>
<feature type="transmembrane region" description="Helical" evidence="11">
    <location>
        <begin position="242"/>
        <end position="261"/>
    </location>
</feature>
<keyword evidence="4" id="KW-0349">Heme</keyword>
<comment type="caution">
    <text evidence="13">The sequence shown here is derived from an EMBL/GenBank/DDBJ whole genome shotgun (WGS) entry which is preliminary data.</text>
</comment>
<evidence type="ECO:0000256" key="4">
    <source>
        <dbReference type="ARBA" id="ARBA00022617"/>
    </source>
</evidence>
<feature type="domain" description="Cytochrome b561" evidence="12">
    <location>
        <begin position="51"/>
        <end position="262"/>
    </location>
</feature>
<organism evidence="13 14">
    <name type="scientific">Ditylenchus destructor</name>
    <dbReference type="NCBI Taxonomy" id="166010"/>
    <lineage>
        <taxon>Eukaryota</taxon>
        <taxon>Metazoa</taxon>
        <taxon>Ecdysozoa</taxon>
        <taxon>Nematoda</taxon>
        <taxon>Chromadorea</taxon>
        <taxon>Rhabditida</taxon>
        <taxon>Tylenchina</taxon>
        <taxon>Tylenchomorpha</taxon>
        <taxon>Sphaerularioidea</taxon>
        <taxon>Anguinidae</taxon>
        <taxon>Anguininae</taxon>
        <taxon>Ditylenchus</taxon>
    </lineage>
</organism>
<dbReference type="GO" id="GO:0016020">
    <property type="term" value="C:membrane"/>
    <property type="evidence" value="ECO:0007669"/>
    <property type="project" value="UniProtKB-SubCell"/>
</dbReference>
<keyword evidence="6" id="KW-0479">Metal-binding</keyword>
<feature type="transmembrane region" description="Helical" evidence="11">
    <location>
        <begin position="44"/>
        <end position="67"/>
    </location>
</feature>
<evidence type="ECO:0000256" key="1">
    <source>
        <dbReference type="ARBA" id="ARBA00001970"/>
    </source>
</evidence>
<evidence type="ECO:0000256" key="6">
    <source>
        <dbReference type="ARBA" id="ARBA00022723"/>
    </source>
</evidence>
<keyword evidence="3" id="KW-0813">Transport</keyword>
<feature type="transmembrane region" description="Helical" evidence="11">
    <location>
        <begin position="160"/>
        <end position="181"/>
    </location>
</feature>
<evidence type="ECO:0000256" key="9">
    <source>
        <dbReference type="ARBA" id="ARBA00023004"/>
    </source>
</evidence>
<accession>A0AAD4N8J9</accession>
<dbReference type="CDD" id="cd08554">
    <property type="entry name" value="Cyt_b561"/>
    <property type="match status" value="1"/>
</dbReference>
<evidence type="ECO:0000313" key="14">
    <source>
        <dbReference type="Proteomes" id="UP001201812"/>
    </source>
</evidence>
<feature type="transmembrane region" description="Helical" evidence="11">
    <location>
        <begin position="95"/>
        <end position="115"/>
    </location>
</feature>
<dbReference type="PROSITE" id="PS50939">
    <property type="entry name" value="CYTOCHROME_B561"/>
    <property type="match status" value="1"/>
</dbReference>
<keyword evidence="7" id="KW-0249">Electron transport</keyword>
<dbReference type="Gene3D" id="1.20.120.1770">
    <property type="match status" value="1"/>
</dbReference>
<evidence type="ECO:0000256" key="10">
    <source>
        <dbReference type="ARBA" id="ARBA00023136"/>
    </source>
</evidence>
<dbReference type="GO" id="GO:0016491">
    <property type="term" value="F:oxidoreductase activity"/>
    <property type="evidence" value="ECO:0007669"/>
    <property type="project" value="InterPro"/>
</dbReference>
<evidence type="ECO:0000256" key="5">
    <source>
        <dbReference type="ARBA" id="ARBA00022692"/>
    </source>
</evidence>
<comment type="cofactor">
    <cofactor evidence="1">
        <name>heme b</name>
        <dbReference type="ChEBI" id="CHEBI:60344"/>
    </cofactor>
</comment>
<proteinExistence type="predicted"/>
<evidence type="ECO:0000256" key="11">
    <source>
        <dbReference type="SAM" id="Phobius"/>
    </source>
</evidence>
<evidence type="ECO:0000256" key="2">
    <source>
        <dbReference type="ARBA" id="ARBA00004141"/>
    </source>
</evidence>
<feature type="transmembrane region" description="Helical" evidence="11">
    <location>
        <begin position="127"/>
        <end position="148"/>
    </location>
</feature>
<sequence length="279" mass="30702">MDYKPGGNAFFANGIGLNAKDALSKTLSTNSEDTLLKHQRHLKYFDFVAALSQVSGIVMIGLAAYVFGTTNGGLRWNFDAQSANRNVGNINLHGMLMTTALVFLQGEGLIVFRLYRHEGKLVAKTIHTILHLLSIVLTTGGIIAIIGHKNLTKDVHFTSHHAWIGLGLLVAQSVHTIVGTVNFWFPKSPPNIQQLVLPAQRAVGITLFLANVGQLLTGTLQYTDSLGDCYDKLTCPKKLDLFLNLSVVATLCYAVCVCALLRQSQWRRQRTPEEDEKQD</sequence>
<comment type="subcellular location">
    <subcellularLocation>
        <location evidence="2">Membrane</location>
        <topology evidence="2">Multi-pass membrane protein</topology>
    </subcellularLocation>
</comment>
<dbReference type="PANTHER" id="PTHR10106:SF50">
    <property type="entry name" value="CYTOCHROME B561 DOMAIN-CONTAINING PROTEIN"/>
    <property type="match status" value="1"/>
</dbReference>
<keyword evidence="5 11" id="KW-0812">Transmembrane</keyword>
<evidence type="ECO:0000259" key="12">
    <source>
        <dbReference type="PROSITE" id="PS50939"/>
    </source>
</evidence>
<feature type="transmembrane region" description="Helical" evidence="11">
    <location>
        <begin position="202"/>
        <end position="222"/>
    </location>
</feature>